<sequence length="432" mass="49473">MNTPDSFQDVSLPFSSIERHKFEVQFSEEDTSSDGGLILLREVEKQTGHIENFSNSLIDSRNQSYVKHSFLELSSQRIFQMATGNEDCNDCDFLKNDPLFQIASKNKLGSTLSSQPTMSRFENSISQSNLLRAAYAICDNFLNGFAKAPEVIIIDMDPTENRVYGDQQLALFNGFADDYCFMPFHVYDGITGQLITTVLRPGKTPSGTEIVTVLKRIVRRIRARFPDTKLIFRADSHHARAEVLTYLDKHGVGYIIGLSKQYLPRNICKNLSERALKLSKQEFKKVRLFHSFQHQVSSWECYRRVICRAEGNASEADLRYIVTNLTGKTQFLYEKIYCDRGNAELRIKDSKSGLHSDRTSCHGKEANQFRLLLNAVAYQIMHSFRENILKGTQWAKSTFKTIQLKILKVSARLEVKKTFIRVHMPKSCITKQ</sequence>
<accession>A0A382FZ86</accession>
<dbReference type="InterPro" id="IPR025668">
    <property type="entry name" value="Tnp_DDE_dom"/>
</dbReference>
<feature type="domain" description="Transposase DDE" evidence="1">
    <location>
        <begin position="15"/>
        <end position="431"/>
    </location>
</feature>
<feature type="non-terminal residue" evidence="2">
    <location>
        <position position="432"/>
    </location>
</feature>
<dbReference type="NCBIfam" id="NF033539">
    <property type="entry name" value="transpos_IS1380"/>
    <property type="match status" value="1"/>
</dbReference>
<evidence type="ECO:0000313" key="2">
    <source>
        <dbReference type="EMBL" id="SVB67577.1"/>
    </source>
</evidence>
<dbReference type="EMBL" id="UINC01052349">
    <property type="protein sequence ID" value="SVB67577.1"/>
    <property type="molecule type" value="Genomic_DNA"/>
</dbReference>
<name>A0A382FZ86_9ZZZZ</name>
<protein>
    <recommendedName>
        <fullName evidence="1">Transposase DDE domain-containing protein</fullName>
    </recommendedName>
</protein>
<organism evidence="2">
    <name type="scientific">marine metagenome</name>
    <dbReference type="NCBI Taxonomy" id="408172"/>
    <lineage>
        <taxon>unclassified sequences</taxon>
        <taxon>metagenomes</taxon>
        <taxon>ecological metagenomes</taxon>
    </lineage>
</organism>
<dbReference type="Pfam" id="PF13701">
    <property type="entry name" value="DDE_Tnp_1_4"/>
    <property type="match status" value="1"/>
</dbReference>
<dbReference type="AlphaFoldDB" id="A0A382FZ86"/>
<evidence type="ECO:0000259" key="1">
    <source>
        <dbReference type="Pfam" id="PF13701"/>
    </source>
</evidence>
<gene>
    <name evidence="2" type="ORF">METZ01_LOCUS220431</name>
</gene>
<reference evidence="2" key="1">
    <citation type="submission" date="2018-05" db="EMBL/GenBank/DDBJ databases">
        <authorList>
            <person name="Lanie J.A."/>
            <person name="Ng W.-L."/>
            <person name="Kazmierczak K.M."/>
            <person name="Andrzejewski T.M."/>
            <person name="Davidsen T.M."/>
            <person name="Wayne K.J."/>
            <person name="Tettelin H."/>
            <person name="Glass J.I."/>
            <person name="Rusch D."/>
            <person name="Podicherti R."/>
            <person name="Tsui H.-C.T."/>
            <person name="Winkler M.E."/>
        </authorList>
    </citation>
    <scope>NUCLEOTIDE SEQUENCE</scope>
</reference>
<proteinExistence type="predicted"/>
<dbReference type="InterPro" id="IPR047960">
    <property type="entry name" value="Transpos_IS1380"/>
</dbReference>